<evidence type="ECO:0000313" key="3">
    <source>
        <dbReference type="Proteomes" id="UP000031802"/>
    </source>
</evidence>
<dbReference type="InterPro" id="IPR046155">
    <property type="entry name" value="DUF6157"/>
</dbReference>
<proteinExistence type="predicted"/>
<dbReference type="Pfam" id="PF19654">
    <property type="entry name" value="DUF6157"/>
    <property type="match status" value="1"/>
</dbReference>
<protein>
    <submittedName>
        <fullName evidence="2">Uncharacterized protein</fullName>
    </submittedName>
</protein>
<dbReference type="PATRIC" id="fig|1229276.3.peg.3057"/>
<reference evidence="3" key="1">
    <citation type="submission" date="2014-04" db="EMBL/GenBank/DDBJ databases">
        <title>Whole-Genome optical mapping and complete genome sequence of Sphingobacterium deserti sp. nov., a new spaces isolated from desert in the west of China.</title>
        <authorList>
            <person name="Teng C."/>
            <person name="Zhou Z."/>
            <person name="Li X."/>
            <person name="Chen M."/>
            <person name="Lin M."/>
            <person name="Wang L."/>
            <person name="Su S."/>
            <person name="Zhang C."/>
            <person name="Zhang W."/>
        </authorList>
    </citation>
    <scope>NUCLEOTIDE SEQUENCE [LARGE SCALE GENOMIC DNA]</scope>
    <source>
        <strain evidence="3">ACCC05744</strain>
    </source>
</reference>
<dbReference type="RefSeq" id="WP_037501035.1">
    <property type="nucleotide sequence ID" value="NZ_JJMU01000053.1"/>
</dbReference>
<evidence type="ECO:0000313" key="2">
    <source>
        <dbReference type="EMBL" id="KGE13424.1"/>
    </source>
</evidence>
<dbReference type="Proteomes" id="UP000031802">
    <property type="component" value="Unassembled WGS sequence"/>
</dbReference>
<organism evidence="2 3">
    <name type="scientific">Sphingobacterium deserti</name>
    <dbReference type="NCBI Taxonomy" id="1229276"/>
    <lineage>
        <taxon>Bacteria</taxon>
        <taxon>Pseudomonadati</taxon>
        <taxon>Bacteroidota</taxon>
        <taxon>Sphingobacteriia</taxon>
        <taxon>Sphingobacteriales</taxon>
        <taxon>Sphingobacteriaceae</taxon>
        <taxon>Sphingobacterium</taxon>
    </lineage>
</organism>
<dbReference type="EMBL" id="JJMU01000053">
    <property type="protein sequence ID" value="KGE13424.1"/>
    <property type="molecule type" value="Genomic_DNA"/>
</dbReference>
<evidence type="ECO:0000256" key="1">
    <source>
        <dbReference type="SAM" id="MobiDB-lite"/>
    </source>
</evidence>
<dbReference type="AlphaFoldDB" id="A0A0B8T682"/>
<feature type="region of interest" description="Disordered" evidence="1">
    <location>
        <begin position="1"/>
        <end position="33"/>
    </location>
</feature>
<dbReference type="OrthoDB" id="2361182at2"/>
<dbReference type="STRING" id="1229276.DI53_2955"/>
<gene>
    <name evidence="2" type="ORF">DI53_2955</name>
</gene>
<accession>A0A0B8T682</accession>
<keyword evidence="3" id="KW-1185">Reference proteome</keyword>
<sequence>MKKHSTNYYNSLITTAEDSKADQGSKPPEKTENKTIAQLQFDLIGNSPFHYTSDEVLFLIYAQKNDLHNSEVPEARERFFSKGQPCLRTSPLAKTYGWGILSNDEGKVKLVDSASPSYQELLADDSIKKISAMRSKR</sequence>
<feature type="compositionally biased region" description="Polar residues" evidence="1">
    <location>
        <begin position="1"/>
        <end position="16"/>
    </location>
</feature>
<comment type="caution">
    <text evidence="2">The sequence shown here is derived from an EMBL/GenBank/DDBJ whole genome shotgun (WGS) entry which is preliminary data.</text>
</comment>
<dbReference type="eggNOG" id="ENOG5032T97">
    <property type="taxonomic scope" value="Bacteria"/>
</dbReference>
<feature type="compositionally biased region" description="Basic and acidic residues" evidence="1">
    <location>
        <begin position="17"/>
        <end position="33"/>
    </location>
</feature>
<reference evidence="2 3" key="2">
    <citation type="journal article" date="2015" name="PLoS ONE">
        <title>Whole-Genome Optical Mapping and Finished Genome Sequence of Sphingobacterium deserti sp. nov., a New Species Isolated from the Western Desert of China.</title>
        <authorList>
            <person name="Teng C."/>
            <person name="Zhou Z."/>
            <person name="Molnar I."/>
            <person name="Li X."/>
            <person name="Tang R."/>
            <person name="Chen M."/>
            <person name="Wang L."/>
            <person name="Su S."/>
            <person name="Zhang W."/>
            <person name="Lin M."/>
        </authorList>
    </citation>
    <scope>NUCLEOTIDE SEQUENCE [LARGE SCALE GENOMIC DNA]</scope>
    <source>
        <strain evidence="3">ACCC05744</strain>
    </source>
</reference>
<name>A0A0B8T682_9SPHI</name>